<name>C5CDN9_KOSOT</name>
<dbReference type="EMBL" id="CP001634">
    <property type="protein sequence ID" value="ACR80051.1"/>
    <property type="molecule type" value="Genomic_DNA"/>
</dbReference>
<dbReference type="PANTHER" id="PTHR33055:SF3">
    <property type="entry name" value="PUTATIVE TRANSPOSASE FOR IS117-RELATED"/>
    <property type="match status" value="1"/>
</dbReference>
<dbReference type="GO" id="GO:0006313">
    <property type="term" value="P:DNA transposition"/>
    <property type="evidence" value="ECO:0007669"/>
    <property type="project" value="InterPro"/>
</dbReference>
<feature type="transmembrane region" description="Helical" evidence="2">
    <location>
        <begin position="254"/>
        <end position="276"/>
    </location>
</feature>
<dbReference type="Pfam" id="PF02371">
    <property type="entry name" value="Transposase_20"/>
    <property type="match status" value="1"/>
</dbReference>
<dbReference type="InterPro" id="IPR003346">
    <property type="entry name" value="Transposase_20"/>
</dbReference>
<dbReference type="OrthoDB" id="45637at2"/>
<evidence type="ECO:0000256" key="2">
    <source>
        <dbReference type="SAM" id="Phobius"/>
    </source>
</evidence>
<keyword evidence="6" id="KW-1185">Reference proteome</keyword>
<protein>
    <submittedName>
        <fullName evidence="5">Transposase IS116/IS110/IS902 family protein</fullName>
    </submittedName>
</protein>
<dbReference type="eggNOG" id="COG3547">
    <property type="taxonomic scope" value="Bacteria"/>
</dbReference>
<dbReference type="RefSeq" id="WP_015868700.1">
    <property type="nucleotide sequence ID" value="NC_012785.1"/>
</dbReference>
<evidence type="ECO:0000259" key="3">
    <source>
        <dbReference type="Pfam" id="PF01548"/>
    </source>
</evidence>
<reference evidence="5 6" key="1">
    <citation type="submission" date="2009-06" db="EMBL/GenBank/DDBJ databases">
        <title>Complete sequence of Thermotogales bacterium TBF 19.5.1.</title>
        <authorList>
            <consortium name="US DOE Joint Genome Institute"/>
            <person name="Lucas S."/>
            <person name="Copeland A."/>
            <person name="Lapidus A."/>
            <person name="Glavina del Rio T."/>
            <person name="Tice H."/>
            <person name="Bruce D."/>
            <person name="Goodwin L."/>
            <person name="Pitluck S."/>
            <person name="Chertkov O."/>
            <person name="Brettin T."/>
            <person name="Detter J.C."/>
            <person name="Han C."/>
            <person name="Schmutz J."/>
            <person name="Larimer F."/>
            <person name="Land M."/>
            <person name="Hauser L."/>
            <person name="Kyrpides N."/>
            <person name="Ovchinnikova G."/>
            <person name="Noll K."/>
        </authorList>
    </citation>
    <scope>NUCLEOTIDE SEQUENCE [LARGE SCALE GENOMIC DNA]</scope>
    <source>
        <strain evidence="6">ATCC BAA-1733 / DSM 21960 / TBF 19.5.1</strain>
    </source>
</reference>
<evidence type="ECO:0000313" key="5">
    <source>
        <dbReference type="EMBL" id="ACR80051.1"/>
    </source>
</evidence>
<reference evidence="5 6" key="2">
    <citation type="journal article" date="2011" name="J. Bacteriol.">
        <title>Genome Sequence of Kosmotoga olearia Strain TBF 19.5.1, a Thermophilic Bacterium with a Wide Growth Temperature Range, Isolated from the Troll B Oil Platform in the North Sea.</title>
        <authorList>
            <person name="Swithers K.S."/>
            <person name="Dipippo J.L."/>
            <person name="Bruce D.C."/>
            <person name="Detter C."/>
            <person name="Tapia R."/>
            <person name="Han S."/>
            <person name="Goodwin L.A."/>
            <person name="Han J."/>
            <person name="Woyke T."/>
            <person name="Pitluck S."/>
            <person name="Pennacchio L."/>
            <person name="Nolan M."/>
            <person name="Mikhailova N."/>
            <person name="Land M.L."/>
            <person name="Nesbo C.L."/>
            <person name="Gogarten J.P."/>
            <person name="Noll K.M."/>
        </authorList>
    </citation>
    <scope>NUCLEOTIDE SEQUENCE [LARGE SCALE GENOMIC DNA]</scope>
    <source>
        <strain evidence="6">ATCC BAA-1733 / DSM 21960 / TBF 19.5.1</strain>
    </source>
</reference>
<dbReference type="Pfam" id="PF01548">
    <property type="entry name" value="DEDD_Tnp_IS110"/>
    <property type="match status" value="1"/>
</dbReference>
<dbReference type="Proteomes" id="UP000002382">
    <property type="component" value="Chromosome"/>
</dbReference>
<keyword evidence="1" id="KW-0175">Coiled coil</keyword>
<keyword evidence="2" id="KW-0812">Transmembrane</keyword>
<dbReference type="KEGG" id="kol:Kole_1357"/>
<sequence length="430" mass="49499">MDVVGIDWSWNFHTCYSIEQDKVFKIKDGIAGYEKLLKTVSKDAVFVIEESFNRLGDFLLSRGKEVYLLPPKRSKEARGYHSNGVKTDSTDARCIALTYKEHPEYCIKATHDELGMLFRELLRHYRYYTDMVARLKNKLQNELHNYFPEYARVMGSSWTDCDGKIFLLTICPDITMLRKISDKEINRHFQANHLRYTSSLKRKVKELREKAVDWGMSKYTRDMIANVATQLLEAKREKKKITKEMEKELRKSKYNIILTLPGVGVATGVALVTAFLTHEFKNYRDFQKYCGTMPIVSQSGNFSVCRMRKNCDKKLRGILHMMAINAKKCGAWMKGYYDKKINKEGKKPSLALRALANILVKIAFAMLRNLKAYDEELFLSSRGNRSPRLNYTTRNSIPGTKKMKKEKLSLPVSVAQTNCHLGAVSGSLSP</sequence>
<dbReference type="GO" id="GO:0004803">
    <property type="term" value="F:transposase activity"/>
    <property type="evidence" value="ECO:0007669"/>
    <property type="project" value="InterPro"/>
</dbReference>
<evidence type="ECO:0000313" key="6">
    <source>
        <dbReference type="Proteomes" id="UP000002382"/>
    </source>
</evidence>
<evidence type="ECO:0000256" key="1">
    <source>
        <dbReference type="SAM" id="Coils"/>
    </source>
</evidence>
<keyword evidence="2" id="KW-0472">Membrane</keyword>
<dbReference type="HOGENOM" id="CLU_674068_0_0_0"/>
<dbReference type="NCBIfam" id="NF033542">
    <property type="entry name" value="transpos_IS110"/>
    <property type="match status" value="1"/>
</dbReference>
<gene>
    <name evidence="5" type="ordered locus">Kole_1357</name>
</gene>
<proteinExistence type="predicted"/>
<organism evidence="5 6">
    <name type="scientific">Kosmotoga olearia (strain ATCC BAA-1733 / DSM 21960 / TBF 19.5.1)</name>
    <dbReference type="NCBI Taxonomy" id="521045"/>
    <lineage>
        <taxon>Bacteria</taxon>
        <taxon>Thermotogati</taxon>
        <taxon>Thermotogota</taxon>
        <taxon>Thermotogae</taxon>
        <taxon>Kosmotogales</taxon>
        <taxon>Kosmotogaceae</taxon>
        <taxon>Kosmotoga</taxon>
    </lineage>
</organism>
<dbReference type="AlphaFoldDB" id="C5CDN9"/>
<evidence type="ECO:0000259" key="4">
    <source>
        <dbReference type="Pfam" id="PF02371"/>
    </source>
</evidence>
<dbReference type="GO" id="GO:0003677">
    <property type="term" value="F:DNA binding"/>
    <property type="evidence" value="ECO:0007669"/>
    <property type="project" value="InterPro"/>
</dbReference>
<feature type="domain" description="Transposase IS110-like N-terminal" evidence="3">
    <location>
        <begin position="4"/>
        <end position="148"/>
    </location>
</feature>
<feature type="coiled-coil region" evidence="1">
    <location>
        <begin position="224"/>
        <end position="251"/>
    </location>
</feature>
<keyword evidence="2" id="KW-1133">Transmembrane helix</keyword>
<feature type="domain" description="Transposase IS116/IS110/IS902 C-terminal" evidence="4">
    <location>
        <begin position="255"/>
        <end position="337"/>
    </location>
</feature>
<accession>C5CDN9</accession>
<dbReference type="InterPro" id="IPR002525">
    <property type="entry name" value="Transp_IS110-like_N"/>
</dbReference>
<dbReference type="PANTHER" id="PTHR33055">
    <property type="entry name" value="TRANSPOSASE FOR INSERTION SEQUENCE ELEMENT IS1111A"/>
    <property type="match status" value="1"/>
</dbReference>
<dbReference type="InterPro" id="IPR047650">
    <property type="entry name" value="Transpos_IS110"/>
</dbReference>